<keyword evidence="4 9" id="KW-0418">Kinase</keyword>
<reference evidence="9 10" key="1">
    <citation type="submission" date="2017-07" db="EMBL/GenBank/DDBJ databases">
        <title>Draft whole genome sequences of clinical Proprionibacteriaceae strains.</title>
        <authorList>
            <person name="Bernier A.-M."/>
            <person name="Bernard K."/>
            <person name="Domingo M.-C."/>
        </authorList>
    </citation>
    <scope>NUCLEOTIDE SEQUENCE [LARGE SCALE GENOMIC DNA]</scope>
    <source>
        <strain evidence="9 10">NML 030167</strain>
    </source>
</reference>
<evidence type="ECO:0000256" key="2">
    <source>
        <dbReference type="ARBA" id="ARBA00022679"/>
    </source>
</evidence>
<sequence>MILTVTPNPSVDRTVFLDRTVLGSVNRADHAQSEPSGKGVNVAIALHSQGRVVEAVVPVGGHVGAQLASMLEASGLPTSIVPISGELRSNISLTEPSGRVTKINEAGPRLSESECDALIDAITRRVPAATVVVTAGSLGAGTPVDLHARIARACGDLPVVLDSSGEPLRAGITAQPALIKPNVHELAELVGGELHTVGDVIDAAQQIRATGVGAVLASLGADGAVLVDADGALQAVADIDRVASTVGAGDALLAGFLCSDGDRIDRLVSAVRWGSAAVQTAGTLFDPDDFTGSVAAGAADPRRPLHDDELGPATRVRQPSTNN</sequence>
<dbReference type="AlphaFoldDB" id="A0A255G3T0"/>
<evidence type="ECO:0000256" key="5">
    <source>
        <dbReference type="ARBA" id="ARBA00022840"/>
    </source>
</evidence>
<dbReference type="InterPro" id="IPR011611">
    <property type="entry name" value="PfkB_dom"/>
</dbReference>
<evidence type="ECO:0000256" key="3">
    <source>
        <dbReference type="ARBA" id="ARBA00022741"/>
    </source>
</evidence>
<keyword evidence="5" id="KW-0067">ATP-binding</keyword>
<accession>A0A255G3T0</accession>
<evidence type="ECO:0000313" key="10">
    <source>
        <dbReference type="Proteomes" id="UP000215896"/>
    </source>
</evidence>
<evidence type="ECO:0000256" key="4">
    <source>
        <dbReference type="ARBA" id="ARBA00022777"/>
    </source>
</evidence>
<comment type="similarity">
    <text evidence="1">Belongs to the carbohydrate kinase PfkB family.</text>
</comment>
<evidence type="ECO:0000313" key="9">
    <source>
        <dbReference type="EMBL" id="OYO10579.1"/>
    </source>
</evidence>
<dbReference type="PROSITE" id="PS00584">
    <property type="entry name" value="PFKB_KINASES_2"/>
    <property type="match status" value="1"/>
</dbReference>
<dbReference type="PANTHER" id="PTHR46566">
    <property type="entry name" value="1-PHOSPHOFRUCTOKINASE-RELATED"/>
    <property type="match status" value="1"/>
</dbReference>
<comment type="caution">
    <text evidence="9">The sequence shown here is derived from an EMBL/GenBank/DDBJ whole genome shotgun (WGS) entry which is preliminary data.</text>
</comment>
<dbReference type="Gene3D" id="3.40.1190.20">
    <property type="match status" value="1"/>
</dbReference>
<feature type="region of interest" description="Disordered" evidence="7">
    <location>
        <begin position="295"/>
        <end position="323"/>
    </location>
</feature>
<dbReference type="Pfam" id="PF00294">
    <property type="entry name" value="PfkB"/>
    <property type="match status" value="1"/>
</dbReference>
<dbReference type="GO" id="GO:0005524">
    <property type="term" value="F:ATP binding"/>
    <property type="evidence" value="ECO:0007669"/>
    <property type="project" value="UniProtKB-KW"/>
</dbReference>
<dbReference type="EMBL" id="NMVO01000016">
    <property type="protein sequence ID" value="OYO10579.1"/>
    <property type="molecule type" value="Genomic_DNA"/>
</dbReference>
<keyword evidence="10" id="KW-1185">Reference proteome</keyword>
<organism evidence="9 10">
    <name type="scientific">Enemella evansiae</name>
    <dbReference type="NCBI Taxonomy" id="2016499"/>
    <lineage>
        <taxon>Bacteria</taxon>
        <taxon>Bacillati</taxon>
        <taxon>Actinomycetota</taxon>
        <taxon>Actinomycetes</taxon>
        <taxon>Propionibacteriales</taxon>
        <taxon>Propionibacteriaceae</taxon>
        <taxon>Enemella</taxon>
    </lineage>
</organism>
<feature type="compositionally biased region" description="Basic and acidic residues" evidence="7">
    <location>
        <begin position="300"/>
        <end position="309"/>
    </location>
</feature>
<dbReference type="Proteomes" id="UP000215896">
    <property type="component" value="Unassembled WGS sequence"/>
</dbReference>
<evidence type="ECO:0000256" key="6">
    <source>
        <dbReference type="PIRNR" id="PIRNR000535"/>
    </source>
</evidence>
<keyword evidence="3" id="KW-0547">Nucleotide-binding</keyword>
<dbReference type="InterPro" id="IPR002173">
    <property type="entry name" value="Carboh/pur_kinase_PfkB_CS"/>
</dbReference>
<evidence type="ECO:0000256" key="1">
    <source>
        <dbReference type="ARBA" id="ARBA00010688"/>
    </source>
</evidence>
<keyword evidence="2 6" id="KW-0808">Transferase</keyword>
<evidence type="ECO:0000256" key="7">
    <source>
        <dbReference type="SAM" id="MobiDB-lite"/>
    </source>
</evidence>
<dbReference type="GO" id="GO:0008443">
    <property type="term" value="F:phosphofructokinase activity"/>
    <property type="evidence" value="ECO:0007669"/>
    <property type="project" value="TreeGrafter"/>
</dbReference>
<dbReference type="InterPro" id="IPR017583">
    <property type="entry name" value="Tagatose/fructose_Pkinase"/>
</dbReference>
<gene>
    <name evidence="9" type="ORF">CGZ94_16340</name>
</gene>
<dbReference type="GO" id="GO:0005829">
    <property type="term" value="C:cytosol"/>
    <property type="evidence" value="ECO:0007669"/>
    <property type="project" value="TreeGrafter"/>
</dbReference>
<dbReference type="OrthoDB" id="9801219at2"/>
<dbReference type="SUPFAM" id="SSF53613">
    <property type="entry name" value="Ribokinase-like"/>
    <property type="match status" value="1"/>
</dbReference>
<name>A0A255G3T0_9ACTN</name>
<dbReference type="PIRSF" id="PIRSF000535">
    <property type="entry name" value="1PFK/6PFK/LacC"/>
    <property type="match status" value="1"/>
</dbReference>
<dbReference type="NCBIfam" id="TIGR03168">
    <property type="entry name" value="1-PFK"/>
    <property type="match status" value="1"/>
</dbReference>
<dbReference type="CDD" id="cd01164">
    <property type="entry name" value="FruK_PfkB_like"/>
    <property type="match status" value="1"/>
</dbReference>
<feature type="domain" description="Carbohydrate kinase PfkB" evidence="8">
    <location>
        <begin position="8"/>
        <end position="282"/>
    </location>
</feature>
<protein>
    <submittedName>
        <fullName evidence="9">1-phosphofructokinase</fullName>
    </submittedName>
</protein>
<dbReference type="RefSeq" id="WP_094406278.1">
    <property type="nucleotide sequence ID" value="NZ_NMVO01000016.1"/>
</dbReference>
<dbReference type="InterPro" id="IPR029056">
    <property type="entry name" value="Ribokinase-like"/>
</dbReference>
<evidence type="ECO:0000259" key="8">
    <source>
        <dbReference type="Pfam" id="PF00294"/>
    </source>
</evidence>
<dbReference type="PANTHER" id="PTHR46566:SF5">
    <property type="entry name" value="1-PHOSPHOFRUCTOKINASE"/>
    <property type="match status" value="1"/>
</dbReference>
<proteinExistence type="inferred from homology"/>